<sequence>MCDLKMVAEYKRTGNVIMYRRNANEDWKPSNRIKSIQTFMNNIKENLFVKRVGAEHWEVYEAV</sequence>
<dbReference type="EMBL" id="HE978309">
    <property type="protein sequence ID" value="CEO90813.1"/>
    <property type="molecule type" value="Genomic_DNA"/>
</dbReference>
<organism evidence="1 2">
    <name type="scientific">Enterobacteria phage GEC-3S</name>
    <dbReference type="NCBI Taxonomy" id="1222338"/>
    <lineage>
        <taxon>Viruses</taxon>
        <taxon>Duplodnaviria</taxon>
        <taxon>Heunggongvirae</taxon>
        <taxon>Uroviricota</taxon>
        <taxon>Caudoviricetes</taxon>
        <taxon>Pantevenvirales</taxon>
        <taxon>Straboviridae</taxon>
        <taxon>Krischvirus</taxon>
        <taxon>Krischvirus gec3s</taxon>
    </lineage>
</organism>
<name>A0A0B7MRP3_9CAUD</name>
<proteinExistence type="predicted"/>
<gene>
    <name evidence="1" type="ORF">BN201_0210</name>
</gene>
<evidence type="ECO:0000313" key="2">
    <source>
        <dbReference type="Proteomes" id="UP000203896"/>
    </source>
</evidence>
<dbReference type="Proteomes" id="UP000203896">
    <property type="component" value="Segment"/>
</dbReference>
<reference evidence="1 2" key="1">
    <citation type="submission" date="2012-08" db="EMBL/GenBank/DDBJ databases">
        <title>Selection and characterization of a candidate therapeutic bacteriophage that lyses the German Escherichia coli O104:H4 outbreak strain.</title>
        <authorList>
            <person name="Merabishvilli M."/>
            <person name="De Vos D."/>
            <person name="Verbeken G."/>
            <person name="Kropinski A."/>
            <person name="Vandenheuvel D."/>
            <person name="Lavigne R."/>
            <person name="Wattiau P."/>
            <person name="Mast J."/>
            <person name="Ragimbeau C."/>
            <person name="Mossong J."/>
            <person name="Scheres J."/>
            <person name="Chanishvili N."/>
            <person name="Vaneechoutte M."/>
            <person name="Pirnay J.P."/>
        </authorList>
    </citation>
    <scope>NUCLEOTIDE SEQUENCE [LARGE SCALE GENOMIC DNA]</scope>
</reference>
<accession>A0A0B7MRP3</accession>
<evidence type="ECO:0000313" key="1">
    <source>
        <dbReference type="EMBL" id="CEO90813.1"/>
    </source>
</evidence>
<keyword evidence="2" id="KW-1185">Reference proteome</keyword>
<dbReference type="GeneID" id="23301244"/>
<protein>
    <submittedName>
        <fullName evidence="1">Uncharacterized protein</fullName>
    </submittedName>
</protein>
<dbReference type="KEGG" id="vg:23301244"/>
<dbReference type="RefSeq" id="YP_009118893.1">
    <property type="nucleotide sequence ID" value="NC_025425.1"/>
</dbReference>